<protein>
    <submittedName>
        <fullName evidence="1">Uncharacterized protein</fullName>
    </submittedName>
</protein>
<organism evidence="1 2">
    <name type="scientific">Neoaquamicrobium sediminum</name>
    <dbReference type="NCBI Taxonomy" id="1849104"/>
    <lineage>
        <taxon>Bacteria</taxon>
        <taxon>Pseudomonadati</taxon>
        <taxon>Pseudomonadota</taxon>
        <taxon>Alphaproteobacteria</taxon>
        <taxon>Hyphomicrobiales</taxon>
        <taxon>Phyllobacteriaceae</taxon>
        <taxon>Neoaquamicrobium</taxon>
    </lineage>
</organism>
<proteinExistence type="predicted"/>
<dbReference type="Proteomes" id="UP001559025">
    <property type="component" value="Unassembled WGS sequence"/>
</dbReference>
<accession>A0ABV3WUW3</accession>
<evidence type="ECO:0000313" key="1">
    <source>
        <dbReference type="EMBL" id="MEX4008470.1"/>
    </source>
</evidence>
<sequence>MTPQTLQAAHWLLSHGDRRANPIVPTIRRQFGLTAVQAIDAIREANRLRASEHKE</sequence>
<reference evidence="1 2" key="1">
    <citation type="submission" date="2024-01" db="EMBL/GenBank/DDBJ databases">
        <title>New evidence supports the origin of RcGTA from prophage.</title>
        <authorList>
            <person name="Xu Y."/>
            <person name="Liu B."/>
            <person name="Chen F."/>
        </authorList>
    </citation>
    <scope>NUCLEOTIDE SEQUENCE [LARGE SCALE GENOMIC DNA]</scope>
    <source>
        <strain evidence="1 2">CBW1107-2</strain>
    </source>
</reference>
<evidence type="ECO:0000313" key="2">
    <source>
        <dbReference type="Proteomes" id="UP001559025"/>
    </source>
</evidence>
<keyword evidence="2" id="KW-1185">Reference proteome</keyword>
<dbReference type="EMBL" id="JAZHFV010000004">
    <property type="protein sequence ID" value="MEX4008470.1"/>
    <property type="molecule type" value="Genomic_DNA"/>
</dbReference>
<comment type="caution">
    <text evidence="1">The sequence shown here is derived from an EMBL/GenBank/DDBJ whole genome shotgun (WGS) entry which is preliminary data.</text>
</comment>
<name>A0ABV3WUW3_9HYPH</name>
<gene>
    <name evidence="1" type="ORF">V1479_14240</name>
</gene>
<dbReference type="RefSeq" id="WP_368803469.1">
    <property type="nucleotide sequence ID" value="NZ_JAZHFV010000004.1"/>
</dbReference>